<sequence precursor="true">MSYIGLKSTVALCAAGLAFTGCTATTASLPAGKAHNEVYFKPVKAPISDAEKKKISTSEEIVINGQTHKIAWHTIARTGQVLPSLDGKTTEIFGQVKDEMGKPISHKDGSPFVCKTSKDGSGPDHTTLHELNGNLFAITQFECGPAAMYISRLEKTAEGGLKAVATSHISQAGYHGGWVHCAGMKTPWGSHLGSEEYEANARAVAKDEYYSNYTLYFKEGEKALNPYYWGWMPEVTITNDKGDTKYVKHYSMGRFAHELGYVMPDEKTVYLTDDGVNGALFMFIADKEKDLSSGTLYSAKLEQKSDLNGGSFDIKWINLGRANDAQMRKFVDKKLSFEDMFDVAKDNHGQCPADFRSVNTAWGTECLKLKTGMGLVASRLESRRYAGYMGATTEFNKKEGITFDPKRNQLYIAISRILYGMEDFKKSGKESNAYDLGGGNHIKLPRNDCGGVYKLAITGGQKDTSGVTIASNMIASNFVGEVMGVMKTYPKGSEFDGNKCAIDAIAEPDNLTFIKSSNVLIIGEDTGLHQIDYIWAYDVETKSLTRILTAPYGSETTSPFWYPNIGGNGYLTTVIQHPYGESDKEKKSSPQDIESWIGVMGPFPAFE</sequence>
<reference evidence="3" key="1">
    <citation type="submission" date="2009-11" db="EMBL/GenBank/DDBJ databases">
        <title>The complete genome of Sulfurospirillum deleyianum DSM 6946.</title>
        <authorList>
            <consortium name="US DOE Joint Genome Institute (JGI-PGF)"/>
            <person name="Lucas S."/>
            <person name="Copeland A."/>
            <person name="Lapidus A."/>
            <person name="Glavina del Rio T."/>
            <person name="Dalin E."/>
            <person name="Tice H."/>
            <person name="Bruce D."/>
            <person name="Goodwin L."/>
            <person name="Pitluck S."/>
            <person name="Kyrpides N."/>
            <person name="Mavromatis K."/>
            <person name="Ivanova N."/>
            <person name="Ovchinnikova G."/>
            <person name="Munk A.C."/>
            <person name="Lu M."/>
            <person name="Brettin T."/>
            <person name="Detter J.C."/>
            <person name="Han C."/>
            <person name="Tapia R."/>
            <person name="Larimer F."/>
            <person name="Land M."/>
            <person name="Hauser L."/>
            <person name="Markowitz V."/>
            <person name="Cheng J.F."/>
            <person name="Hugenholtz P."/>
            <person name="Woyke T."/>
            <person name="Wu D."/>
            <person name="Aumann P."/>
            <person name="Schneider S."/>
            <person name="Lang E."/>
            <person name="Spring S."/>
            <person name="Klenk H.P."/>
            <person name="Eisen J.A."/>
        </authorList>
    </citation>
    <scope>NUCLEOTIDE SEQUENCE [LARGE SCALE GENOMIC DNA]</scope>
    <source>
        <strain evidence="3">ATCC 51133 / DSM 6946 / 5175</strain>
    </source>
</reference>
<dbReference type="HOGENOM" id="CLU_018525_0_0_7"/>
<dbReference type="RefSeq" id="WP_012857251.1">
    <property type="nucleotide sequence ID" value="NC_013512.1"/>
</dbReference>
<keyword evidence="3" id="KW-1185">Reference proteome</keyword>
<dbReference type="KEGG" id="sdl:Sdel_1482"/>
<name>D1B330_SULD5</name>
<dbReference type="EMBL" id="CP001816">
    <property type="protein sequence ID" value="ACZ12500.1"/>
    <property type="molecule type" value="Genomic_DNA"/>
</dbReference>
<feature type="chain" id="PRO_5003020160" description="Alkaline phosphatase" evidence="1">
    <location>
        <begin position="24"/>
        <end position="607"/>
    </location>
</feature>
<dbReference type="PANTHER" id="PTHR35399">
    <property type="entry name" value="SLR8030 PROTEIN"/>
    <property type="match status" value="1"/>
</dbReference>
<accession>D1B330</accession>
<dbReference type="PANTHER" id="PTHR35399:SF2">
    <property type="entry name" value="DUF839 DOMAIN-CONTAINING PROTEIN"/>
    <property type="match status" value="1"/>
</dbReference>
<dbReference type="STRING" id="525898.Sdel_1482"/>
<dbReference type="InterPro" id="IPR008557">
    <property type="entry name" value="PhoX"/>
</dbReference>
<gene>
    <name evidence="2" type="ordered locus">Sdel_1482</name>
</gene>
<organism evidence="2 3">
    <name type="scientific">Sulfurospirillum deleyianum (strain ATCC 51133 / DSM 6946 / 5175)</name>
    <dbReference type="NCBI Taxonomy" id="525898"/>
    <lineage>
        <taxon>Bacteria</taxon>
        <taxon>Pseudomonadati</taxon>
        <taxon>Campylobacterota</taxon>
        <taxon>Epsilonproteobacteria</taxon>
        <taxon>Campylobacterales</taxon>
        <taxon>Sulfurospirillaceae</taxon>
        <taxon>Sulfurospirillum</taxon>
    </lineage>
</organism>
<dbReference type="Pfam" id="PF05787">
    <property type="entry name" value="PhoX"/>
    <property type="match status" value="1"/>
</dbReference>
<dbReference type="AlphaFoldDB" id="D1B330"/>
<dbReference type="PROSITE" id="PS51257">
    <property type="entry name" value="PROKAR_LIPOPROTEIN"/>
    <property type="match status" value="1"/>
</dbReference>
<feature type="signal peptide" evidence="1">
    <location>
        <begin position="1"/>
        <end position="23"/>
    </location>
</feature>
<dbReference type="OrthoDB" id="9801383at2"/>
<proteinExistence type="predicted"/>
<keyword evidence="1" id="KW-0732">Signal</keyword>
<evidence type="ECO:0000313" key="2">
    <source>
        <dbReference type="EMBL" id="ACZ12500.1"/>
    </source>
</evidence>
<protein>
    <recommendedName>
        <fullName evidence="4">Alkaline phosphatase</fullName>
    </recommendedName>
</protein>
<dbReference type="eggNOG" id="COG3211">
    <property type="taxonomic scope" value="Bacteria"/>
</dbReference>
<dbReference type="Proteomes" id="UP000002222">
    <property type="component" value="Chromosome"/>
</dbReference>
<evidence type="ECO:0000313" key="3">
    <source>
        <dbReference type="Proteomes" id="UP000002222"/>
    </source>
</evidence>
<evidence type="ECO:0008006" key="4">
    <source>
        <dbReference type="Google" id="ProtNLM"/>
    </source>
</evidence>
<reference evidence="2 3" key="2">
    <citation type="journal article" date="2010" name="Stand. Genomic Sci.">
        <title>Complete genome sequence of Sulfurospirillum deleyianum type strain (5175).</title>
        <authorList>
            <person name="Sikorski J."/>
            <person name="Lapidus A."/>
            <person name="Copeland A."/>
            <person name="Glavina Del Rio T."/>
            <person name="Nolan M."/>
            <person name="Lucas S."/>
            <person name="Chen F."/>
            <person name="Tice H."/>
            <person name="Cheng J.F."/>
            <person name="Saunders E."/>
            <person name="Bruce D."/>
            <person name="Goodwin L."/>
            <person name="Pitluck S."/>
            <person name="Ovchinnikova G."/>
            <person name="Pati A."/>
            <person name="Ivanova N."/>
            <person name="Mavromatis K."/>
            <person name="Chen A."/>
            <person name="Palaniappan K."/>
            <person name="Chain P."/>
            <person name="Land M."/>
            <person name="Hauser L."/>
            <person name="Chang Y.J."/>
            <person name="Jeffries C.D."/>
            <person name="Brettin T."/>
            <person name="Detter J.C."/>
            <person name="Han C."/>
            <person name="Rohde M."/>
            <person name="Lang E."/>
            <person name="Spring S."/>
            <person name="Goker M."/>
            <person name="Bristow J."/>
            <person name="Eisen J.A."/>
            <person name="Markowitz V."/>
            <person name="Hugenholtz P."/>
            <person name="Kyrpides N.C."/>
            <person name="Klenk H.P."/>
        </authorList>
    </citation>
    <scope>NUCLEOTIDE SEQUENCE [LARGE SCALE GENOMIC DNA]</scope>
    <source>
        <strain evidence="3">ATCC 51133 / DSM 6946 / 5175</strain>
    </source>
</reference>
<evidence type="ECO:0000256" key="1">
    <source>
        <dbReference type="SAM" id="SignalP"/>
    </source>
</evidence>